<keyword evidence="3" id="KW-1185">Reference proteome</keyword>
<organism evidence="2 3">
    <name type="scientific">Nitrolancea hollandica Lb</name>
    <dbReference type="NCBI Taxonomy" id="1129897"/>
    <lineage>
        <taxon>Bacteria</taxon>
        <taxon>Pseudomonadati</taxon>
        <taxon>Thermomicrobiota</taxon>
        <taxon>Thermomicrobia</taxon>
        <taxon>Sphaerobacterales</taxon>
        <taxon>Sphaerobacterineae</taxon>
        <taxon>Sphaerobacteraceae</taxon>
        <taxon>Nitrolancea</taxon>
    </lineage>
</organism>
<dbReference type="AlphaFoldDB" id="I4EEP1"/>
<name>I4EEP1_9BACT</name>
<protein>
    <submittedName>
        <fullName evidence="2">Uncharacterized protein</fullName>
    </submittedName>
</protein>
<comment type="caution">
    <text evidence="2">The sequence shown here is derived from an EMBL/GenBank/DDBJ whole genome shotgun (WGS) entry which is preliminary data.</text>
</comment>
<feature type="compositionally biased region" description="Low complexity" evidence="1">
    <location>
        <begin position="106"/>
        <end position="123"/>
    </location>
</feature>
<sequence length="149" mass="14905">MEEVRGQDFLTAGAVGGIYIPFDAVQNLIDGNVVLNIPAEDVDLQSWPRPPSISSVSSGMDVSPGPAGPGMPFAPPGTPTGFAGAKSPDAPVIGTGGLTGDTEISGPGELGPLLGEQPTLPTTGERHPGEPVGGREPAQPEEEGLDSGA</sequence>
<evidence type="ECO:0000313" key="2">
    <source>
        <dbReference type="EMBL" id="CCF83153.1"/>
    </source>
</evidence>
<evidence type="ECO:0000256" key="1">
    <source>
        <dbReference type="SAM" id="MobiDB-lite"/>
    </source>
</evidence>
<reference evidence="2 3" key="1">
    <citation type="journal article" date="2012" name="ISME J.">
        <title>Nitrification expanded: discovery, physiology and genomics of a nitrite-oxidizing bacterium from the phylum Chloroflexi.</title>
        <authorList>
            <person name="Sorokin D.Y."/>
            <person name="Lucker S."/>
            <person name="Vejmelkova D."/>
            <person name="Kostrikina N.A."/>
            <person name="Kleerebezem R."/>
            <person name="Rijpstra W.I."/>
            <person name="Damste J.S."/>
            <person name="Le Paslier D."/>
            <person name="Muyzer G."/>
            <person name="Wagner M."/>
            <person name="van Loosdrecht M.C."/>
            <person name="Daims H."/>
        </authorList>
    </citation>
    <scope>NUCLEOTIDE SEQUENCE [LARGE SCALE GENOMIC DNA]</scope>
    <source>
        <strain evidence="3">none</strain>
    </source>
</reference>
<feature type="compositionally biased region" description="Pro residues" evidence="1">
    <location>
        <begin position="66"/>
        <end position="78"/>
    </location>
</feature>
<gene>
    <name evidence="2" type="ORF">NITHO_1940002</name>
</gene>
<dbReference type="Proteomes" id="UP000004221">
    <property type="component" value="Unassembled WGS sequence"/>
</dbReference>
<dbReference type="EMBL" id="CAGS01000106">
    <property type="protein sequence ID" value="CCF83153.1"/>
    <property type="molecule type" value="Genomic_DNA"/>
</dbReference>
<feature type="region of interest" description="Disordered" evidence="1">
    <location>
        <begin position="43"/>
        <end position="149"/>
    </location>
</feature>
<evidence type="ECO:0000313" key="3">
    <source>
        <dbReference type="Proteomes" id="UP000004221"/>
    </source>
</evidence>
<feature type="compositionally biased region" description="Acidic residues" evidence="1">
    <location>
        <begin position="139"/>
        <end position="149"/>
    </location>
</feature>
<proteinExistence type="predicted"/>
<accession>I4EEP1</accession>
<feature type="compositionally biased region" description="Low complexity" evidence="1">
    <location>
        <begin position="52"/>
        <end position="65"/>
    </location>
</feature>